<dbReference type="CDD" id="cd14993">
    <property type="entry name" value="7tmA_CCKR-like"/>
    <property type="match status" value="1"/>
</dbReference>
<dbReference type="Proteomes" id="UP001634394">
    <property type="component" value="Unassembled WGS sequence"/>
</dbReference>
<feature type="transmembrane region" description="Helical" evidence="8">
    <location>
        <begin position="117"/>
        <end position="139"/>
    </location>
</feature>
<dbReference type="GO" id="GO:0004930">
    <property type="term" value="F:G protein-coupled receptor activity"/>
    <property type="evidence" value="ECO:0007669"/>
    <property type="project" value="UniProtKB-KW"/>
</dbReference>
<evidence type="ECO:0000313" key="11">
    <source>
        <dbReference type="Proteomes" id="UP001634394"/>
    </source>
</evidence>
<dbReference type="PROSITE" id="PS50262">
    <property type="entry name" value="G_PROTEIN_RECEP_F1_2"/>
    <property type="match status" value="1"/>
</dbReference>
<keyword evidence="3 8" id="KW-1133">Transmembrane helix</keyword>
<keyword evidence="6" id="KW-0675">Receptor</keyword>
<dbReference type="PANTHER" id="PTHR45695:SF9">
    <property type="entry name" value="LEUCOKININ RECEPTOR"/>
    <property type="match status" value="1"/>
</dbReference>
<evidence type="ECO:0000259" key="9">
    <source>
        <dbReference type="PROSITE" id="PS50262"/>
    </source>
</evidence>
<organism evidence="10 11">
    <name type="scientific">Sinanodonta woodiana</name>
    <name type="common">Chinese pond mussel</name>
    <name type="synonym">Anodonta woodiana</name>
    <dbReference type="NCBI Taxonomy" id="1069815"/>
    <lineage>
        <taxon>Eukaryota</taxon>
        <taxon>Metazoa</taxon>
        <taxon>Spiralia</taxon>
        <taxon>Lophotrochozoa</taxon>
        <taxon>Mollusca</taxon>
        <taxon>Bivalvia</taxon>
        <taxon>Autobranchia</taxon>
        <taxon>Heteroconchia</taxon>
        <taxon>Palaeoheterodonta</taxon>
        <taxon>Unionida</taxon>
        <taxon>Unionoidea</taxon>
        <taxon>Unionidae</taxon>
        <taxon>Unioninae</taxon>
        <taxon>Sinanodonta</taxon>
    </lineage>
</organism>
<evidence type="ECO:0000256" key="1">
    <source>
        <dbReference type="ARBA" id="ARBA00004141"/>
    </source>
</evidence>
<dbReference type="EMBL" id="JBJQND010000005">
    <property type="protein sequence ID" value="KAL3877589.1"/>
    <property type="molecule type" value="Genomic_DNA"/>
</dbReference>
<dbReference type="PRINTS" id="PR00237">
    <property type="entry name" value="GPCRRHODOPSN"/>
</dbReference>
<dbReference type="SUPFAM" id="SSF81321">
    <property type="entry name" value="Family A G protein-coupled receptor-like"/>
    <property type="match status" value="1"/>
</dbReference>
<comment type="subcellular location">
    <subcellularLocation>
        <location evidence="1">Membrane</location>
        <topology evidence="1">Multi-pass membrane protein</topology>
    </subcellularLocation>
</comment>
<dbReference type="PANTHER" id="PTHR45695">
    <property type="entry name" value="LEUCOKININ RECEPTOR-RELATED"/>
    <property type="match status" value="1"/>
</dbReference>
<sequence>METTNFTERNTFHFNENDTSYSLDPVPLVKQPIHLIIVYSIAYGLVFIFAVVGNTLVITVIYKDPTLRNITNYFILNLAVADVLVALFVVPMTLLANIFSGTYLAICYTRHKMSSIFASRTTIIIIWVFAFAIMLPQAIYYERFMHPVYTDVPMCHQLWPDIQPQRFYFLFALFVVCYVVPLAFIMLCYLLIAHRVCKRNAPGVQAGNGQVIIHRSKVKVLKMLGIIVCLFAFSWLPLYGAYIKIYFGSMPSESENLFMFEVVLPVAQWLGASNSGVNPIIYCFFSKKYRRGFKNILYCRMHKFNLRRHSRTTNSLTTRYLNIENSSGETKHADQKLEQNSRVSSNKYMVVAFCNGKMTVSFRRENADKDDSSF</sequence>
<dbReference type="InterPro" id="IPR000276">
    <property type="entry name" value="GPCR_Rhodpsn"/>
</dbReference>
<gene>
    <name evidence="10" type="ORF">ACJMK2_035285</name>
</gene>
<evidence type="ECO:0000256" key="3">
    <source>
        <dbReference type="ARBA" id="ARBA00022989"/>
    </source>
</evidence>
<dbReference type="GO" id="GO:0016020">
    <property type="term" value="C:membrane"/>
    <property type="evidence" value="ECO:0007669"/>
    <property type="project" value="UniProtKB-SubCell"/>
</dbReference>
<feature type="transmembrane region" description="Helical" evidence="8">
    <location>
        <begin position="262"/>
        <end position="285"/>
    </location>
</feature>
<reference evidence="10 11" key="1">
    <citation type="submission" date="2024-11" db="EMBL/GenBank/DDBJ databases">
        <title>Chromosome-level genome assembly of the freshwater bivalve Anodonta woodiana.</title>
        <authorList>
            <person name="Chen X."/>
        </authorList>
    </citation>
    <scope>NUCLEOTIDE SEQUENCE [LARGE SCALE GENOMIC DNA]</scope>
    <source>
        <strain evidence="10">MN2024</strain>
        <tissue evidence="10">Gills</tissue>
    </source>
</reference>
<evidence type="ECO:0000313" key="10">
    <source>
        <dbReference type="EMBL" id="KAL3877589.1"/>
    </source>
</evidence>
<name>A0ABD3WUG2_SINWO</name>
<dbReference type="AlphaFoldDB" id="A0ABD3WUG2"/>
<protein>
    <recommendedName>
        <fullName evidence="9">G-protein coupled receptors family 1 profile domain-containing protein</fullName>
    </recommendedName>
</protein>
<dbReference type="InterPro" id="IPR017452">
    <property type="entry name" value="GPCR_Rhodpsn_7TM"/>
</dbReference>
<comment type="caution">
    <text evidence="10">The sequence shown here is derived from an EMBL/GenBank/DDBJ whole genome shotgun (WGS) entry which is preliminary data.</text>
</comment>
<feature type="domain" description="G-protein coupled receptors family 1 profile" evidence="9">
    <location>
        <begin position="53"/>
        <end position="282"/>
    </location>
</feature>
<feature type="transmembrane region" description="Helical" evidence="8">
    <location>
        <begin position="74"/>
        <end position="96"/>
    </location>
</feature>
<accession>A0ABD3WUG2</accession>
<proteinExistence type="predicted"/>
<keyword evidence="4" id="KW-0297">G-protein coupled receptor</keyword>
<feature type="transmembrane region" description="Helical" evidence="8">
    <location>
        <begin position="36"/>
        <end position="62"/>
    </location>
</feature>
<keyword evidence="11" id="KW-1185">Reference proteome</keyword>
<keyword evidence="2 8" id="KW-0812">Transmembrane</keyword>
<feature type="transmembrane region" description="Helical" evidence="8">
    <location>
        <begin position="167"/>
        <end position="192"/>
    </location>
</feature>
<dbReference type="SMART" id="SM01381">
    <property type="entry name" value="7TM_GPCR_Srsx"/>
    <property type="match status" value="1"/>
</dbReference>
<dbReference type="Gene3D" id="1.20.1070.10">
    <property type="entry name" value="Rhodopsin 7-helix transmembrane proteins"/>
    <property type="match status" value="1"/>
</dbReference>
<evidence type="ECO:0000256" key="8">
    <source>
        <dbReference type="SAM" id="Phobius"/>
    </source>
</evidence>
<evidence type="ECO:0000256" key="7">
    <source>
        <dbReference type="ARBA" id="ARBA00023224"/>
    </source>
</evidence>
<keyword evidence="5 8" id="KW-0472">Membrane</keyword>
<feature type="transmembrane region" description="Helical" evidence="8">
    <location>
        <begin position="223"/>
        <end position="242"/>
    </location>
</feature>
<evidence type="ECO:0000256" key="2">
    <source>
        <dbReference type="ARBA" id="ARBA00022692"/>
    </source>
</evidence>
<evidence type="ECO:0000256" key="4">
    <source>
        <dbReference type="ARBA" id="ARBA00023040"/>
    </source>
</evidence>
<keyword evidence="7" id="KW-0807">Transducer</keyword>
<dbReference type="Pfam" id="PF00001">
    <property type="entry name" value="7tm_1"/>
    <property type="match status" value="2"/>
</dbReference>
<evidence type="ECO:0000256" key="6">
    <source>
        <dbReference type="ARBA" id="ARBA00023170"/>
    </source>
</evidence>
<evidence type="ECO:0000256" key="5">
    <source>
        <dbReference type="ARBA" id="ARBA00023136"/>
    </source>
</evidence>